<comment type="caution">
    <text evidence="2">The sequence shown here is derived from an EMBL/GenBank/DDBJ whole genome shotgun (WGS) entry which is preliminary data.</text>
</comment>
<dbReference type="Gene3D" id="3.40.50.150">
    <property type="entry name" value="Vaccinia Virus protein VP39"/>
    <property type="match status" value="1"/>
</dbReference>
<keyword evidence="2" id="KW-0489">Methyltransferase</keyword>
<dbReference type="InterPro" id="IPR029063">
    <property type="entry name" value="SAM-dependent_MTases_sf"/>
</dbReference>
<dbReference type="RefSeq" id="WP_154310775.1">
    <property type="nucleotide sequence ID" value="NZ_JACSQO010000004.1"/>
</dbReference>
<proteinExistence type="predicted"/>
<evidence type="ECO:0000313" key="2">
    <source>
        <dbReference type="EMBL" id="MBD7944509.1"/>
    </source>
</evidence>
<evidence type="ECO:0000313" key="3">
    <source>
        <dbReference type="Proteomes" id="UP000640786"/>
    </source>
</evidence>
<dbReference type="SUPFAM" id="SSF53335">
    <property type="entry name" value="S-adenosyl-L-methionine-dependent methyltransferases"/>
    <property type="match status" value="1"/>
</dbReference>
<reference evidence="2 3" key="1">
    <citation type="submission" date="2020-08" db="EMBL/GenBank/DDBJ databases">
        <title>A Genomic Blueprint of the Chicken Gut Microbiome.</title>
        <authorList>
            <person name="Gilroy R."/>
            <person name="Ravi A."/>
            <person name="Getino M."/>
            <person name="Pursley I."/>
            <person name="Horton D.L."/>
            <person name="Alikhan N.-F."/>
            <person name="Baker D."/>
            <person name="Gharbi K."/>
            <person name="Hall N."/>
            <person name="Watson M."/>
            <person name="Adriaenssens E.M."/>
            <person name="Foster-Nyarko E."/>
            <person name="Jarju S."/>
            <person name="Secka A."/>
            <person name="Antonio M."/>
            <person name="Oren A."/>
            <person name="Chaudhuri R."/>
            <person name="La Ragione R.M."/>
            <person name="Hildebrand F."/>
            <person name="Pallen M.J."/>
        </authorList>
    </citation>
    <scope>NUCLEOTIDE SEQUENCE [LARGE SCALE GENOMIC DNA]</scope>
    <source>
        <strain evidence="2 3">Sa2BUA9</strain>
    </source>
</reference>
<dbReference type="GO" id="GO:0032259">
    <property type="term" value="P:methylation"/>
    <property type="evidence" value="ECO:0007669"/>
    <property type="project" value="UniProtKB-KW"/>
</dbReference>
<protein>
    <submittedName>
        <fullName evidence="2">Class I SAM-dependent methyltransferase</fullName>
    </submittedName>
</protein>
<name>A0ABR8R9N5_9BACI</name>
<dbReference type="GO" id="GO:0008168">
    <property type="term" value="F:methyltransferase activity"/>
    <property type="evidence" value="ECO:0007669"/>
    <property type="project" value="UniProtKB-KW"/>
</dbReference>
<organism evidence="2 3">
    <name type="scientific">Psychrobacillus faecigallinarum</name>
    <dbReference type="NCBI Taxonomy" id="2762235"/>
    <lineage>
        <taxon>Bacteria</taxon>
        <taxon>Bacillati</taxon>
        <taxon>Bacillota</taxon>
        <taxon>Bacilli</taxon>
        <taxon>Bacillales</taxon>
        <taxon>Bacillaceae</taxon>
        <taxon>Psychrobacillus</taxon>
    </lineage>
</organism>
<dbReference type="EMBL" id="JACSQO010000004">
    <property type="protein sequence ID" value="MBD7944509.1"/>
    <property type="molecule type" value="Genomic_DNA"/>
</dbReference>
<evidence type="ECO:0000259" key="1">
    <source>
        <dbReference type="Pfam" id="PF08241"/>
    </source>
</evidence>
<dbReference type="InterPro" id="IPR013216">
    <property type="entry name" value="Methyltransf_11"/>
</dbReference>
<sequence length="251" mass="29355">MNIETLKKDWKMEEIESFKGWDFSHLEGRWKEQATPWDYRKIIDKYLSPENVLLDMGTGGGEFLITLGHPFERTSVTEGWEPNVNLCKEKLEPLGICVKQVFNDSELPFEDNVFDIIINRHESYDVNEIRRILKKGGIFITQQVGGKNNEWLSNALINNFQPLYPSLNLENETKRFTSEGFAILYEGEYFPSLKFLDVGAIVYYAKIIEWEFPGFTVDSCLERLIELEKVMQLQGYVESYEHRFILVARKS</sequence>
<keyword evidence="3" id="KW-1185">Reference proteome</keyword>
<gene>
    <name evidence="2" type="ORF">H9650_10310</name>
</gene>
<feature type="domain" description="Methyltransferase type 11" evidence="1">
    <location>
        <begin position="54"/>
        <end position="140"/>
    </location>
</feature>
<dbReference type="PANTHER" id="PTHR43460">
    <property type="entry name" value="METHYLTRANSFERASE"/>
    <property type="match status" value="1"/>
</dbReference>
<dbReference type="Proteomes" id="UP000640786">
    <property type="component" value="Unassembled WGS sequence"/>
</dbReference>
<dbReference type="InterPro" id="IPR052939">
    <property type="entry name" value="23S_rRNA_MeTrnsfrase_RlmA"/>
</dbReference>
<keyword evidence="2" id="KW-0808">Transferase</keyword>
<dbReference type="Pfam" id="PF08241">
    <property type="entry name" value="Methyltransf_11"/>
    <property type="match status" value="1"/>
</dbReference>
<dbReference type="PANTHER" id="PTHR43460:SF1">
    <property type="entry name" value="METHYLTRANSFERASE TYPE 11 DOMAIN-CONTAINING PROTEIN"/>
    <property type="match status" value="1"/>
</dbReference>
<accession>A0ABR8R9N5</accession>